<evidence type="ECO:0000256" key="1">
    <source>
        <dbReference type="SAM" id="Phobius"/>
    </source>
</evidence>
<protein>
    <submittedName>
        <fullName evidence="2">Uncharacterized protein</fullName>
    </submittedName>
</protein>
<keyword evidence="3" id="KW-1185">Reference proteome</keyword>
<proteinExistence type="predicted"/>
<organism evidence="2 3">
    <name type="scientific">Meloidogyne graminicola</name>
    <dbReference type="NCBI Taxonomy" id="189291"/>
    <lineage>
        <taxon>Eukaryota</taxon>
        <taxon>Metazoa</taxon>
        <taxon>Ecdysozoa</taxon>
        <taxon>Nematoda</taxon>
        <taxon>Chromadorea</taxon>
        <taxon>Rhabditida</taxon>
        <taxon>Tylenchina</taxon>
        <taxon>Tylenchomorpha</taxon>
        <taxon>Tylenchoidea</taxon>
        <taxon>Meloidogynidae</taxon>
        <taxon>Meloidogyninae</taxon>
        <taxon>Meloidogyne</taxon>
    </lineage>
</organism>
<dbReference type="AlphaFoldDB" id="A0A8S9ZPI8"/>
<reference evidence="2" key="1">
    <citation type="journal article" date="2020" name="Ecol. Evol.">
        <title>Genome structure and content of the rice root-knot nematode (Meloidogyne graminicola).</title>
        <authorList>
            <person name="Phan N.T."/>
            <person name="Danchin E.G.J."/>
            <person name="Klopp C."/>
            <person name="Perfus-Barbeoch L."/>
            <person name="Kozlowski D.K."/>
            <person name="Koutsovoulos G.D."/>
            <person name="Lopez-Roques C."/>
            <person name="Bouchez O."/>
            <person name="Zahm M."/>
            <person name="Besnard G."/>
            <person name="Bellafiore S."/>
        </authorList>
    </citation>
    <scope>NUCLEOTIDE SEQUENCE</scope>
    <source>
        <strain evidence="2">VN-18</strain>
    </source>
</reference>
<accession>A0A8S9ZPI8</accession>
<keyword evidence="1" id="KW-0472">Membrane</keyword>
<dbReference type="EMBL" id="JABEBT010000044">
    <property type="protein sequence ID" value="KAF7635330.1"/>
    <property type="molecule type" value="Genomic_DNA"/>
</dbReference>
<evidence type="ECO:0000313" key="2">
    <source>
        <dbReference type="EMBL" id="KAF7635330.1"/>
    </source>
</evidence>
<keyword evidence="1" id="KW-0812">Transmembrane</keyword>
<sequence length="397" mass="45535">MFQFYLHYKFIFIPICFFIFSQCFVVPFVYANAEINRHFYYDISQINDAQIRTCINNAIYHINNESCIIIREQNSDPINTILHQNKNFTINFSQSERGLCGVDADNSSLIYLSRECVINDPNSCIHLISKSLTNRKTTTENVLSLINEHFDCNDNCQLICSNGGKIDIEDSTDNCVSCSCPFNGLFEGQTCDELFKLGDYTDEACKTITVGTEDWNGEIKLKAPINDKTYCQIMLVADDPWAKLEIEFASLDMSRRFAGYFNDCPDRLQVYGLESSPMKSIKCNSVEAQKPRERFISKSNFLLFQLEANRFDKTPRLGPNIRYTLRPSAYSAAIRTQRTLPHSLNYADETIDNEIVEGSSNGNNFFQWNGRNNNCFYCCCVSLYFCYSCFGNLCSRS</sequence>
<comment type="caution">
    <text evidence="2">The sequence shown here is derived from an EMBL/GenBank/DDBJ whole genome shotgun (WGS) entry which is preliminary data.</text>
</comment>
<feature type="transmembrane region" description="Helical" evidence="1">
    <location>
        <begin position="6"/>
        <end position="30"/>
    </location>
</feature>
<evidence type="ECO:0000313" key="3">
    <source>
        <dbReference type="Proteomes" id="UP000605970"/>
    </source>
</evidence>
<keyword evidence="1" id="KW-1133">Transmembrane helix</keyword>
<gene>
    <name evidence="2" type="ORF">Mgra_00005297</name>
</gene>
<dbReference type="Proteomes" id="UP000605970">
    <property type="component" value="Unassembled WGS sequence"/>
</dbReference>
<dbReference type="OrthoDB" id="10359236at2759"/>
<name>A0A8S9ZPI8_9BILA</name>